<organism evidence="2 3">
    <name type="scientific">Tanacetum coccineum</name>
    <dbReference type="NCBI Taxonomy" id="301880"/>
    <lineage>
        <taxon>Eukaryota</taxon>
        <taxon>Viridiplantae</taxon>
        <taxon>Streptophyta</taxon>
        <taxon>Embryophyta</taxon>
        <taxon>Tracheophyta</taxon>
        <taxon>Spermatophyta</taxon>
        <taxon>Magnoliopsida</taxon>
        <taxon>eudicotyledons</taxon>
        <taxon>Gunneridae</taxon>
        <taxon>Pentapetalae</taxon>
        <taxon>asterids</taxon>
        <taxon>campanulids</taxon>
        <taxon>Asterales</taxon>
        <taxon>Asteraceae</taxon>
        <taxon>Asteroideae</taxon>
        <taxon>Anthemideae</taxon>
        <taxon>Anthemidinae</taxon>
        <taxon>Tanacetum</taxon>
    </lineage>
</organism>
<proteinExistence type="predicted"/>
<comment type="caution">
    <text evidence="2">The sequence shown here is derived from an EMBL/GenBank/DDBJ whole genome shotgun (WGS) entry which is preliminary data.</text>
</comment>
<reference evidence="2" key="1">
    <citation type="journal article" date="2022" name="Int. J. Mol. Sci.">
        <title>Draft Genome of Tanacetum Coccineum: Genomic Comparison of Closely Related Tanacetum-Family Plants.</title>
        <authorList>
            <person name="Yamashiro T."/>
            <person name="Shiraishi A."/>
            <person name="Nakayama K."/>
            <person name="Satake H."/>
        </authorList>
    </citation>
    <scope>NUCLEOTIDE SEQUENCE</scope>
</reference>
<dbReference type="EMBL" id="BQNB010010795">
    <property type="protein sequence ID" value="GJS82067.1"/>
    <property type="molecule type" value="Genomic_DNA"/>
</dbReference>
<evidence type="ECO:0000313" key="2">
    <source>
        <dbReference type="EMBL" id="GJS82067.1"/>
    </source>
</evidence>
<dbReference type="Proteomes" id="UP001151760">
    <property type="component" value="Unassembled WGS sequence"/>
</dbReference>
<keyword evidence="3" id="KW-1185">Reference proteome</keyword>
<name>A0ABQ4YWX2_9ASTR</name>
<feature type="region of interest" description="Disordered" evidence="1">
    <location>
        <begin position="63"/>
        <end position="89"/>
    </location>
</feature>
<feature type="compositionally biased region" description="Basic and acidic residues" evidence="1">
    <location>
        <begin position="71"/>
        <end position="89"/>
    </location>
</feature>
<sequence length="255" mass="28615">MWLGRSMSNGIDGNLLLGYRKWAWNGSSGSVERWSGKKQCVLRMVRNGMDEEMEVNLVDGRHQVEASDPIRGGRDRRNYNNEQKPDGQKSKYRVILDVKGHDEGDGLCVYVAKDYGPCESTGERMPQLHMWGLAKPGGHSTRIGMMLWPAENVGLNETEGLQGRMGRQKQDREWRSMWAWCLLPWDYKNGKAIGTLTLVVGKRDFQTGSTLHGGRININNPSPPQVWEDGVAIDPQTTRESLVSCRGSTVEVAVV</sequence>
<protein>
    <submittedName>
        <fullName evidence="2">Uncharacterized protein</fullName>
    </submittedName>
</protein>
<evidence type="ECO:0000313" key="3">
    <source>
        <dbReference type="Proteomes" id="UP001151760"/>
    </source>
</evidence>
<evidence type="ECO:0000256" key="1">
    <source>
        <dbReference type="SAM" id="MobiDB-lite"/>
    </source>
</evidence>
<gene>
    <name evidence="2" type="ORF">Tco_0748608</name>
</gene>
<accession>A0ABQ4YWX2</accession>
<reference evidence="2" key="2">
    <citation type="submission" date="2022-01" db="EMBL/GenBank/DDBJ databases">
        <authorList>
            <person name="Yamashiro T."/>
            <person name="Shiraishi A."/>
            <person name="Satake H."/>
            <person name="Nakayama K."/>
        </authorList>
    </citation>
    <scope>NUCLEOTIDE SEQUENCE</scope>
</reference>